<dbReference type="SUPFAM" id="SSF56281">
    <property type="entry name" value="Metallo-hydrolase/oxidoreductase"/>
    <property type="match status" value="1"/>
</dbReference>
<reference evidence="1" key="1">
    <citation type="submission" date="2022-10" db="EMBL/GenBank/DDBJ databases">
        <authorList>
            <person name="Chen Y."/>
            <person name="Dougan E. K."/>
            <person name="Chan C."/>
            <person name="Rhodes N."/>
            <person name="Thang M."/>
        </authorList>
    </citation>
    <scope>NUCLEOTIDE SEQUENCE</scope>
</reference>
<reference evidence="2" key="2">
    <citation type="submission" date="2024-04" db="EMBL/GenBank/DDBJ databases">
        <authorList>
            <person name="Chen Y."/>
            <person name="Shah S."/>
            <person name="Dougan E. K."/>
            <person name="Thang M."/>
            <person name="Chan C."/>
        </authorList>
    </citation>
    <scope>NUCLEOTIDE SEQUENCE [LARGE SCALE GENOMIC DNA]</scope>
</reference>
<dbReference type="Gene3D" id="3.60.15.10">
    <property type="entry name" value="Ribonuclease Z/Hydroxyacylglutathione hydrolase-like"/>
    <property type="match status" value="1"/>
</dbReference>
<evidence type="ECO:0000313" key="2">
    <source>
        <dbReference type="EMBL" id="CAL1172228.1"/>
    </source>
</evidence>
<organism evidence="1">
    <name type="scientific">Cladocopium goreaui</name>
    <dbReference type="NCBI Taxonomy" id="2562237"/>
    <lineage>
        <taxon>Eukaryota</taxon>
        <taxon>Sar</taxon>
        <taxon>Alveolata</taxon>
        <taxon>Dinophyceae</taxon>
        <taxon>Suessiales</taxon>
        <taxon>Symbiodiniaceae</taxon>
        <taxon>Cladocopium</taxon>
    </lineage>
</organism>
<proteinExistence type="predicted"/>
<protein>
    <submittedName>
        <fullName evidence="3">Metallo-beta-lactamase domain-containing protein</fullName>
    </submittedName>
</protein>
<evidence type="ECO:0000313" key="1">
    <source>
        <dbReference type="EMBL" id="CAI4018853.1"/>
    </source>
</evidence>
<gene>
    <name evidence="1" type="ORF">C1SCF055_LOCUS43388</name>
</gene>
<accession>A0A9P1GQ37</accession>
<dbReference type="EMBL" id="CAMXCT010006718">
    <property type="protein sequence ID" value="CAI4018853.1"/>
    <property type="molecule type" value="Genomic_DNA"/>
</dbReference>
<evidence type="ECO:0000313" key="3">
    <source>
        <dbReference type="EMBL" id="CAL4806165.1"/>
    </source>
</evidence>
<dbReference type="InterPro" id="IPR036866">
    <property type="entry name" value="RibonucZ/Hydroxyglut_hydro"/>
</dbReference>
<dbReference type="Pfam" id="PF23023">
    <property type="entry name" value="Anti-Pycsar_Apyc1"/>
    <property type="match status" value="1"/>
</dbReference>
<dbReference type="AlphaFoldDB" id="A0A9P1GQ37"/>
<comment type="caution">
    <text evidence="1">The sequence shown here is derived from an EMBL/GenBank/DDBJ whole genome shotgun (WGS) entry which is preliminary data.</text>
</comment>
<dbReference type="OrthoDB" id="4062651at2759"/>
<name>A0A9P1GQ37_9DINO</name>
<dbReference type="EMBL" id="CAMXCT030006718">
    <property type="protein sequence ID" value="CAL4806165.1"/>
    <property type="molecule type" value="Genomic_DNA"/>
</dbReference>
<sequence length="308" mass="33622">MFCSLRRDSRISKNRHLEATEAMIKLHCLGAGAGVTAIYNGEPSSSWALSMRGKPFFLADLGVGVCKSALKHLGCIPSTIFVSHNHSDHAAELPVVLAVEGLQRKRLMQVVAAPEVLSRLQSHRMHELQSSGHQIDDFARWVDAPEEATIELETDVNTMKLTAHRSRHSETCFGAFLELGGLRIGWTADSGFSQGLLDRLSRNSQLLIVDARAVGGPEHASFQDIVEYVSSKPDLDFLGVRPEQSQCQVAVIGYGAQSESPSSEDLPSSAVLRPGDVIEFCEDTLRPYRCTATTSNCGSRVLLCGWCQ</sequence>
<evidence type="ECO:0000313" key="4">
    <source>
        <dbReference type="Proteomes" id="UP001152797"/>
    </source>
</evidence>
<dbReference type="EMBL" id="CAMXCT020006718">
    <property type="protein sequence ID" value="CAL1172228.1"/>
    <property type="molecule type" value="Genomic_DNA"/>
</dbReference>
<keyword evidence="4" id="KW-1185">Reference proteome</keyword>
<dbReference type="Proteomes" id="UP001152797">
    <property type="component" value="Unassembled WGS sequence"/>
</dbReference>